<keyword evidence="7" id="KW-0915">Sodium</keyword>
<feature type="transmembrane region" description="Helical" evidence="13">
    <location>
        <begin position="269"/>
        <end position="296"/>
    </location>
</feature>
<feature type="transmembrane region" description="Helical" evidence="13">
    <location>
        <begin position="47"/>
        <end position="70"/>
    </location>
</feature>
<evidence type="ECO:0000256" key="12">
    <source>
        <dbReference type="SAM" id="MobiDB-lite"/>
    </source>
</evidence>
<sequence length="629" mass="69201">MTLGTVDYVLLVGSVVASALIGIYFTNKNKSMEAYMMGDRSMSVFPVGVSLMTSCLSGLTLLGASAEFFYQGPTYSFVFIPMLLSGPITAFTMLPVFYRMNTLSLYKYLHKRYGLTIKYIVTVVFMLQMIFYNAVVLYLPSMALGGTLGVPRFYSILLLGITCIIYSGIGGVKAVIWSDLFQAVLMFAALFVVGLLGTLDAGGFQEVLHQAKEGGRLDLTGFFNLDLTTRHTLLGIVIGSTIKHVYLVGVNQVQIQRALSLATLRQGQLAFCFCSLCGALVILMASYLGAVIAAAYRSCDPFISGDIARRDAILVHYVAHRLAVIPGLRGIFVAGIFSATLSTLSSFANSMAALALEDFVRPIMRTMKIKRLSDTDTTWLAKLLATLFGIACVLTAYLIEKANSRLLQATTTMFGAIGVPFLASFALGIFTRFVNTTGILAGFAVTLSLGSYITIYQTFFRRPLEPLMPVYYSEQCERVFNMTLTSDELTYEPSFLPLYKSFTSFSVDQISYMMLPTVQFVLMILVTSLVSILTGGLNQEVDDEYLISFMQRGSGKKLGSSDSVSSGGIITKTMRPTPETNDAEYNERFPARNYSKKSTPSQLEARCGTKQNWNRLILRTSLEQSLKEF</sequence>
<reference evidence="14" key="1">
    <citation type="submission" date="2018-10" db="EMBL/GenBank/DDBJ databases">
        <title>Transcriptome assembly of Aceria tosichella (Wheat curl mite) Type 2.</title>
        <authorList>
            <person name="Scully E.D."/>
            <person name="Geib S.M."/>
            <person name="Palmer N.A."/>
            <person name="Gupta A.K."/>
            <person name="Sarath G."/>
            <person name="Tatineni S."/>
        </authorList>
    </citation>
    <scope>NUCLEOTIDE SEQUENCE</scope>
    <source>
        <strain evidence="14">LincolnNE</strain>
    </source>
</reference>
<feature type="compositionally biased region" description="Low complexity" evidence="12">
    <location>
        <begin position="558"/>
        <end position="568"/>
    </location>
</feature>
<dbReference type="InterPro" id="IPR001734">
    <property type="entry name" value="Na/solute_symporter"/>
</dbReference>
<feature type="region of interest" description="Disordered" evidence="12">
    <location>
        <begin position="558"/>
        <end position="583"/>
    </location>
</feature>
<gene>
    <name evidence="14" type="ORF">g.16510</name>
</gene>
<dbReference type="InterPro" id="IPR051163">
    <property type="entry name" value="Sodium:Solute_Symporter_SSF"/>
</dbReference>
<evidence type="ECO:0000256" key="7">
    <source>
        <dbReference type="ARBA" id="ARBA00023053"/>
    </source>
</evidence>
<keyword evidence="9 13" id="KW-0472">Membrane</keyword>
<evidence type="ECO:0000256" key="11">
    <source>
        <dbReference type="RuleBase" id="RU362091"/>
    </source>
</evidence>
<evidence type="ECO:0000256" key="13">
    <source>
        <dbReference type="SAM" id="Phobius"/>
    </source>
</evidence>
<dbReference type="PANTHER" id="PTHR42985">
    <property type="entry name" value="SODIUM-COUPLED MONOCARBOXYLATE TRANSPORTER"/>
    <property type="match status" value="1"/>
</dbReference>
<dbReference type="Pfam" id="PF00474">
    <property type="entry name" value="SSF"/>
    <property type="match status" value="1"/>
</dbReference>
<dbReference type="GO" id="GO:0006814">
    <property type="term" value="P:sodium ion transport"/>
    <property type="evidence" value="ECO:0007669"/>
    <property type="project" value="UniProtKB-KW"/>
</dbReference>
<dbReference type="GO" id="GO:0015293">
    <property type="term" value="F:symporter activity"/>
    <property type="evidence" value="ECO:0007669"/>
    <property type="project" value="TreeGrafter"/>
</dbReference>
<feature type="transmembrane region" description="Helical" evidence="13">
    <location>
        <begin position="437"/>
        <end position="459"/>
    </location>
</feature>
<comment type="similarity">
    <text evidence="2 11">Belongs to the sodium:solute symporter (SSF) (TC 2.A.21) family.</text>
</comment>
<evidence type="ECO:0000256" key="3">
    <source>
        <dbReference type="ARBA" id="ARBA00022448"/>
    </source>
</evidence>
<feature type="transmembrane region" description="Helical" evidence="13">
    <location>
        <begin position="377"/>
        <end position="399"/>
    </location>
</feature>
<feature type="transmembrane region" description="Helical" evidence="13">
    <location>
        <begin position="331"/>
        <end position="356"/>
    </location>
</feature>
<keyword evidence="5 13" id="KW-0812">Transmembrane</keyword>
<keyword evidence="3" id="KW-0813">Transport</keyword>
<keyword evidence="6 13" id="KW-1133">Transmembrane helix</keyword>
<dbReference type="AlphaFoldDB" id="A0A6G1SAP5"/>
<feature type="transmembrane region" description="Helical" evidence="13">
    <location>
        <begin position="6"/>
        <end position="26"/>
    </location>
</feature>
<feature type="transmembrane region" description="Helical" evidence="13">
    <location>
        <begin position="411"/>
        <end position="430"/>
    </location>
</feature>
<proteinExistence type="inferred from homology"/>
<keyword evidence="10" id="KW-0739">Sodium transport</keyword>
<evidence type="ECO:0000256" key="10">
    <source>
        <dbReference type="ARBA" id="ARBA00023201"/>
    </source>
</evidence>
<evidence type="ECO:0000256" key="5">
    <source>
        <dbReference type="ARBA" id="ARBA00022692"/>
    </source>
</evidence>
<dbReference type="Gene3D" id="1.20.1730.10">
    <property type="entry name" value="Sodium/glucose cotransporter"/>
    <property type="match status" value="1"/>
</dbReference>
<evidence type="ECO:0000256" key="4">
    <source>
        <dbReference type="ARBA" id="ARBA00022475"/>
    </source>
</evidence>
<organism evidence="14">
    <name type="scientific">Aceria tosichella</name>
    <name type="common">wheat curl mite</name>
    <dbReference type="NCBI Taxonomy" id="561515"/>
    <lineage>
        <taxon>Eukaryota</taxon>
        <taxon>Metazoa</taxon>
        <taxon>Ecdysozoa</taxon>
        <taxon>Arthropoda</taxon>
        <taxon>Chelicerata</taxon>
        <taxon>Arachnida</taxon>
        <taxon>Acari</taxon>
        <taxon>Acariformes</taxon>
        <taxon>Trombidiformes</taxon>
        <taxon>Prostigmata</taxon>
        <taxon>Eupodina</taxon>
        <taxon>Eriophyoidea</taxon>
        <taxon>Eriophyidae</taxon>
        <taxon>Eriophyinae</taxon>
        <taxon>Aceriini</taxon>
        <taxon>Aceria</taxon>
    </lineage>
</organism>
<feature type="transmembrane region" description="Helical" evidence="13">
    <location>
        <begin position="232"/>
        <end position="249"/>
    </location>
</feature>
<evidence type="ECO:0000256" key="6">
    <source>
        <dbReference type="ARBA" id="ARBA00022989"/>
    </source>
</evidence>
<dbReference type="NCBIfam" id="TIGR00813">
    <property type="entry name" value="sss"/>
    <property type="match status" value="1"/>
</dbReference>
<comment type="subcellular location">
    <subcellularLocation>
        <location evidence="1">Cell membrane</location>
        <topology evidence="1">Multi-pass membrane protein</topology>
    </subcellularLocation>
</comment>
<dbReference type="EMBL" id="GGYP01002520">
    <property type="protein sequence ID" value="MDE47291.1"/>
    <property type="molecule type" value="Transcribed_RNA"/>
</dbReference>
<dbReference type="PROSITE" id="PS50283">
    <property type="entry name" value="NA_SOLUT_SYMP_3"/>
    <property type="match status" value="1"/>
</dbReference>
<feature type="transmembrane region" description="Helical" evidence="13">
    <location>
        <begin position="119"/>
        <end position="139"/>
    </location>
</feature>
<protein>
    <submittedName>
        <fullName evidence="14">Putative sodium-dependent multivitamin transporter</fullName>
    </submittedName>
</protein>
<evidence type="ECO:0000256" key="9">
    <source>
        <dbReference type="ARBA" id="ARBA00023136"/>
    </source>
</evidence>
<dbReference type="InterPro" id="IPR038377">
    <property type="entry name" value="Na/Glc_symporter_sf"/>
</dbReference>
<feature type="transmembrane region" description="Helical" evidence="13">
    <location>
        <begin position="151"/>
        <end position="169"/>
    </location>
</feature>
<evidence type="ECO:0000256" key="2">
    <source>
        <dbReference type="ARBA" id="ARBA00006434"/>
    </source>
</evidence>
<evidence type="ECO:0000256" key="8">
    <source>
        <dbReference type="ARBA" id="ARBA00023065"/>
    </source>
</evidence>
<keyword evidence="4" id="KW-1003">Cell membrane</keyword>
<dbReference type="GO" id="GO:0005886">
    <property type="term" value="C:plasma membrane"/>
    <property type="evidence" value="ECO:0007669"/>
    <property type="project" value="UniProtKB-SubCell"/>
</dbReference>
<evidence type="ECO:0000313" key="14">
    <source>
        <dbReference type="EMBL" id="MDE47291.1"/>
    </source>
</evidence>
<feature type="transmembrane region" description="Helical" evidence="13">
    <location>
        <begin position="76"/>
        <end position="98"/>
    </location>
</feature>
<keyword evidence="8" id="KW-0406">Ion transport</keyword>
<name>A0A6G1SAP5_9ACAR</name>
<dbReference type="PANTHER" id="PTHR42985:SF40">
    <property type="entry name" value="LD47995P-RELATED"/>
    <property type="match status" value="1"/>
</dbReference>
<feature type="transmembrane region" description="Helical" evidence="13">
    <location>
        <begin position="510"/>
        <end position="533"/>
    </location>
</feature>
<evidence type="ECO:0000256" key="1">
    <source>
        <dbReference type="ARBA" id="ARBA00004651"/>
    </source>
</evidence>
<accession>A0A6G1SAP5</accession>
<feature type="transmembrane region" description="Helical" evidence="13">
    <location>
        <begin position="181"/>
        <end position="199"/>
    </location>
</feature>